<evidence type="ECO:0000313" key="1">
    <source>
        <dbReference type="EMBL" id="QBO58781.1"/>
    </source>
</evidence>
<keyword evidence="2" id="KW-1185">Reference proteome</keyword>
<proteinExistence type="predicted"/>
<evidence type="ECO:0008006" key="3">
    <source>
        <dbReference type="Google" id="ProtNLM"/>
    </source>
</evidence>
<gene>
    <name evidence="1" type="ORF">NBC122_01973</name>
</gene>
<evidence type="ECO:0000313" key="2">
    <source>
        <dbReference type="Proteomes" id="UP000294419"/>
    </source>
</evidence>
<dbReference type="KEGG" id="csal:NBC122_01973"/>
<name>A0A4P6ZGI2_9FLAO</name>
<dbReference type="NCBIfam" id="TIGR01200">
    <property type="entry name" value="GLPGLI"/>
    <property type="match status" value="1"/>
</dbReference>
<dbReference type="OrthoDB" id="1440774at2"/>
<reference evidence="1 2" key="1">
    <citation type="submission" date="2019-03" db="EMBL/GenBank/DDBJ databases">
        <authorList>
            <person name="Kim H."/>
            <person name="Yu S.-M."/>
        </authorList>
    </citation>
    <scope>NUCLEOTIDE SEQUENCE [LARGE SCALE GENOMIC DNA]</scope>
    <source>
        <strain evidence="1 2">NBC122</strain>
    </source>
</reference>
<dbReference type="Proteomes" id="UP000294419">
    <property type="component" value="Chromosome"/>
</dbReference>
<dbReference type="Pfam" id="PF09697">
    <property type="entry name" value="Porph_ging"/>
    <property type="match status" value="1"/>
</dbReference>
<accession>A0A4P6ZGI2</accession>
<dbReference type="RefSeq" id="WP_133440177.1">
    <property type="nucleotide sequence ID" value="NZ_CP037954.1"/>
</dbReference>
<sequence>MNKTFFLFIVIASIFCKSQTNRFIYELNYRNNSSEDYRKNLMALDINPTSTKFYDYDFIDYDSINKNAGESVSRYSTKTDQIVVRQPNSFRNNRYRDFFDYFIEKTDDEMKWILFSETQMYNDYKLQKATTEFGGRKWTAWFSNDVNISEGPYKFRGLPGMIFLLEDSEKNFVYKLVKNKKSHQTYDTNEFLETHYGQLALPITDKKFNKYIEEIFQNPQRMFSDKIKSGEKTSFKNETVESIDELNRKKTMLQNGIKGRYIYIEKDSKPNFENK</sequence>
<protein>
    <recommendedName>
        <fullName evidence="3">GLPGLI family protein</fullName>
    </recommendedName>
</protein>
<dbReference type="AlphaFoldDB" id="A0A4P6ZGI2"/>
<dbReference type="EMBL" id="CP037954">
    <property type="protein sequence ID" value="QBO58781.1"/>
    <property type="molecule type" value="Genomic_DNA"/>
</dbReference>
<organism evidence="1 2">
    <name type="scientific">Chryseobacterium salivictor</name>
    <dbReference type="NCBI Taxonomy" id="2547600"/>
    <lineage>
        <taxon>Bacteria</taxon>
        <taxon>Pseudomonadati</taxon>
        <taxon>Bacteroidota</taxon>
        <taxon>Flavobacteriia</taxon>
        <taxon>Flavobacteriales</taxon>
        <taxon>Weeksellaceae</taxon>
        <taxon>Chryseobacterium group</taxon>
        <taxon>Chryseobacterium</taxon>
    </lineage>
</organism>
<dbReference type="InterPro" id="IPR005901">
    <property type="entry name" value="GLPGLI"/>
</dbReference>